<evidence type="ECO:0000313" key="2">
    <source>
        <dbReference type="Proteomes" id="UP000233766"/>
    </source>
</evidence>
<comment type="caution">
    <text evidence="1">The sequence shown here is derived from an EMBL/GenBank/DDBJ whole genome shotgun (WGS) entry which is preliminary data.</text>
</comment>
<keyword evidence="2" id="KW-1185">Reference proteome</keyword>
<evidence type="ECO:0000313" key="1">
    <source>
        <dbReference type="EMBL" id="PKV76808.1"/>
    </source>
</evidence>
<dbReference type="Proteomes" id="UP000233766">
    <property type="component" value="Unassembled WGS sequence"/>
</dbReference>
<dbReference type="AlphaFoldDB" id="A0A2N3V5A5"/>
<dbReference type="EMBL" id="PJMW01000003">
    <property type="protein sequence ID" value="PKV76808.1"/>
    <property type="molecule type" value="Genomic_DNA"/>
</dbReference>
<accession>A0A2N3V5A5</accession>
<protein>
    <submittedName>
        <fullName evidence="1">Uncharacterized protein</fullName>
    </submittedName>
</protein>
<name>A0A2N3V5A5_9NOCA</name>
<gene>
    <name evidence="1" type="ORF">ATK86_7212</name>
</gene>
<reference evidence="1 2" key="1">
    <citation type="submission" date="2017-12" db="EMBL/GenBank/DDBJ databases">
        <title>Sequencing the genomes of 1000 Actinobacteria strains.</title>
        <authorList>
            <person name="Klenk H.-P."/>
        </authorList>
    </citation>
    <scope>NUCLEOTIDE SEQUENCE [LARGE SCALE GENOMIC DNA]</scope>
    <source>
        <strain evidence="1 2">DSM 44489</strain>
    </source>
</reference>
<proteinExistence type="predicted"/>
<sequence length="178" mass="20090">MPRMWLWRYRSGVDLAVVVSVGAALVAAASAWYARIQANAAKDSADAAGQMANLDAERRHEEVAPLWDSPKIESVGNNVLGVVILLRDNHLDRLLIEIVDSPGILLDETSQVLMQDDRLTVDRDMYPGDTITCWVRVTAGHHRRCRLRLTAALNDKWWRPVVLDTSPITLEYQNEQEF</sequence>
<organism evidence="1 2">
    <name type="scientific">Nocardia fluminea</name>
    <dbReference type="NCBI Taxonomy" id="134984"/>
    <lineage>
        <taxon>Bacteria</taxon>
        <taxon>Bacillati</taxon>
        <taxon>Actinomycetota</taxon>
        <taxon>Actinomycetes</taxon>
        <taxon>Mycobacteriales</taxon>
        <taxon>Nocardiaceae</taxon>
        <taxon>Nocardia</taxon>
    </lineage>
</organism>